<sequence>MTPSDSRANIALDVPAEWLADADAIAAALARPGFTMTRSDVLRASIAKGLEAFRVEAGLAPTSAAPPAPTNRPLSRK</sequence>
<evidence type="ECO:0000313" key="3">
    <source>
        <dbReference type="Proteomes" id="UP000064967"/>
    </source>
</evidence>
<dbReference type="EMBL" id="CP012333">
    <property type="protein sequence ID" value="AKV01665.1"/>
    <property type="molecule type" value="Genomic_DNA"/>
</dbReference>
<dbReference type="Proteomes" id="UP000064967">
    <property type="component" value="Chromosome"/>
</dbReference>
<feature type="region of interest" description="Disordered" evidence="1">
    <location>
        <begin position="58"/>
        <end position="77"/>
    </location>
</feature>
<gene>
    <name evidence="2" type="ORF">AKJ09_08328</name>
</gene>
<evidence type="ECO:0008006" key="4">
    <source>
        <dbReference type="Google" id="ProtNLM"/>
    </source>
</evidence>
<protein>
    <recommendedName>
        <fullName evidence="4">Ribbon-helix-helix protein CopG domain-containing protein</fullName>
    </recommendedName>
</protein>
<organism evidence="2 3">
    <name type="scientific">Labilithrix luteola</name>
    <dbReference type="NCBI Taxonomy" id="1391654"/>
    <lineage>
        <taxon>Bacteria</taxon>
        <taxon>Pseudomonadati</taxon>
        <taxon>Myxococcota</taxon>
        <taxon>Polyangia</taxon>
        <taxon>Polyangiales</taxon>
        <taxon>Labilitrichaceae</taxon>
        <taxon>Labilithrix</taxon>
    </lineage>
</organism>
<name>A0A0K1Q8D5_9BACT</name>
<proteinExistence type="predicted"/>
<evidence type="ECO:0000256" key="1">
    <source>
        <dbReference type="SAM" id="MobiDB-lite"/>
    </source>
</evidence>
<dbReference type="KEGG" id="llu:AKJ09_08328"/>
<dbReference type="AlphaFoldDB" id="A0A0K1Q8D5"/>
<accession>A0A0K1Q8D5</accession>
<keyword evidence="3" id="KW-1185">Reference proteome</keyword>
<evidence type="ECO:0000313" key="2">
    <source>
        <dbReference type="EMBL" id="AKV01665.1"/>
    </source>
</evidence>
<reference evidence="2 3" key="1">
    <citation type="submission" date="2015-08" db="EMBL/GenBank/DDBJ databases">
        <authorList>
            <person name="Babu N.S."/>
            <person name="Beckwith C.J."/>
            <person name="Beseler K.G."/>
            <person name="Brison A."/>
            <person name="Carone J.V."/>
            <person name="Caskin T.P."/>
            <person name="Diamond M."/>
            <person name="Durham M.E."/>
            <person name="Foxe J.M."/>
            <person name="Go M."/>
            <person name="Henderson B.A."/>
            <person name="Jones I.B."/>
            <person name="McGettigan J.A."/>
            <person name="Micheletti S.J."/>
            <person name="Nasrallah M.E."/>
            <person name="Ortiz D."/>
            <person name="Piller C.R."/>
            <person name="Privatt S.R."/>
            <person name="Schneider S.L."/>
            <person name="Sharp S."/>
            <person name="Smith T.C."/>
            <person name="Stanton J.D."/>
            <person name="Ullery H.E."/>
            <person name="Wilson R.J."/>
            <person name="Serrano M.G."/>
            <person name="Buck G."/>
            <person name="Lee V."/>
            <person name="Wang Y."/>
            <person name="Carvalho R."/>
            <person name="Voegtly L."/>
            <person name="Shi R."/>
            <person name="Duckworth R."/>
            <person name="Johnson A."/>
            <person name="Loviza R."/>
            <person name="Walstead R."/>
            <person name="Shah Z."/>
            <person name="Kiflezghi M."/>
            <person name="Wade K."/>
            <person name="Ball S.L."/>
            <person name="Bradley K.W."/>
            <person name="Asai D.J."/>
            <person name="Bowman C.A."/>
            <person name="Russell D.A."/>
            <person name="Pope W.H."/>
            <person name="Jacobs-Sera D."/>
            <person name="Hendrix R.W."/>
            <person name="Hatfull G.F."/>
        </authorList>
    </citation>
    <scope>NUCLEOTIDE SEQUENCE [LARGE SCALE GENOMIC DNA]</scope>
    <source>
        <strain evidence="2 3">DSM 27648</strain>
    </source>
</reference>